<feature type="region of interest" description="Disordered" evidence="8">
    <location>
        <begin position="75"/>
        <end position="125"/>
    </location>
</feature>
<dbReference type="PANTHER" id="PTHR14898">
    <property type="entry name" value="ENHANCER OF POLYCOMB"/>
    <property type="match status" value="1"/>
</dbReference>
<evidence type="ECO:0000256" key="6">
    <source>
        <dbReference type="ARBA" id="ARBA00025513"/>
    </source>
</evidence>
<keyword evidence="5 7" id="KW-0539">Nucleus</keyword>
<evidence type="ECO:0000259" key="9">
    <source>
        <dbReference type="Pfam" id="PF10513"/>
    </source>
</evidence>
<accession>A0ABQ0KVI8</accession>
<dbReference type="InterPro" id="IPR024943">
    <property type="entry name" value="Enhancer_polycomb"/>
</dbReference>
<keyword evidence="3 7" id="KW-0805">Transcription regulation</keyword>
<evidence type="ECO:0000256" key="3">
    <source>
        <dbReference type="ARBA" id="ARBA00023015"/>
    </source>
</evidence>
<protein>
    <recommendedName>
        <fullName evidence="7">Enhancer of polycomb-like protein</fullName>
    </recommendedName>
</protein>
<feature type="compositionally biased region" description="Polar residues" evidence="8">
    <location>
        <begin position="188"/>
        <end position="197"/>
    </location>
</feature>
<evidence type="ECO:0000313" key="11">
    <source>
        <dbReference type="Proteomes" id="UP000815677"/>
    </source>
</evidence>
<feature type="region of interest" description="Disordered" evidence="8">
    <location>
        <begin position="504"/>
        <end position="535"/>
    </location>
</feature>
<dbReference type="EMBL" id="DF838442">
    <property type="protein sequence ID" value="GAT42919.1"/>
    <property type="molecule type" value="Genomic_DNA"/>
</dbReference>
<evidence type="ECO:0000256" key="1">
    <source>
        <dbReference type="ARBA" id="ARBA00004123"/>
    </source>
</evidence>
<comment type="subcellular location">
    <subcellularLocation>
        <location evidence="1 7">Nucleus</location>
    </subcellularLocation>
</comment>
<dbReference type="InterPro" id="IPR019542">
    <property type="entry name" value="Enhancer_polycomb-like_N"/>
</dbReference>
<gene>
    <name evidence="10" type="ORF">MCHLO_00615</name>
</gene>
<feature type="compositionally biased region" description="Polar residues" evidence="8">
    <location>
        <begin position="281"/>
        <end position="297"/>
    </location>
</feature>
<comment type="function">
    <text evidence="6">Component of the NuA4 histone acetyltransferase complex which is involved in transcriptional activation of selected genes principally by acetylation of nucleosomal histone H4 and H2A. The NuA4 complex is also involved in DNA repair. Involved in gene silencing by neighboring heterochromatin, blockage of the silencing spreading along the chromosome, and required for cell cycle progression through G2/M.</text>
</comment>
<feature type="region of interest" description="Disordered" evidence="8">
    <location>
        <begin position="274"/>
        <end position="307"/>
    </location>
</feature>
<keyword evidence="11" id="KW-1185">Reference proteome</keyword>
<evidence type="ECO:0000256" key="8">
    <source>
        <dbReference type="SAM" id="MobiDB-lite"/>
    </source>
</evidence>
<feature type="compositionally biased region" description="Low complexity" evidence="8">
    <location>
        <begin position="1024"/>
        <end position="1037"/>
    </location>
</feature>
<feature type="domain" description="Enhancer of polycomb-like N-terminal" evidence="9">
    <location>
        <begin position="127"/>
        <end position="327"/>
    </location>
</feature>
<feature type="region of interest" description="Disordered" evidence="8">
    <location>
        <begin position="183"/>
        <end position="213"/>
    </location>
</feature>
<reference evidence="10" key="1">
    <citation type="submission" date="2014-09" db="EMBL/GenBank/DDBJ databases">
        <title>Genome sequence of the luminous mushroom Mycena chlorophos for searching fungal bioluminescence genes.</title>
        <authorList>
            <person name="Tanaka Y."/>
            <person name="Kasuga D."/>
            <person name="Oba Y."/>
            <person name="Hase S."/>
            <person name="Sato K."/>
            <person name="Oba Y."/>
            <person name="Sakakibara Y."/>
        </authorList>
    </citation>
    <scope>NUCLEOTIDE SEQUENCE</scope>
</reference>
<proteinExistence type="inferred from homology"/>
<evidence type="ECO:0000313" key="10">
    <source>
        <dbReference type="EMBL" id="GAT42919.1"/>
    </source>
</evidence>
<comment type="similarity">
    <text evidence="2 7">Belongs to the enhancer of polycomb family.</text>
</comment>
<feature type="region of interest" description="Disordered" evidence="8">
    <location>
        <begin position="793"/>
        <end position="816"/>
    </location>
</feature>
<keyword evidence="4 7" id="KW-0804">Transcription</keyword>
<feature type="compositionally biased region" description="Low complexity" evidence="8">
    <location>
        <begin position="89"/>
        <end position="98"/>
    </location>
</feature>
<dbReference type="Pfam" id="PF10513">
    <property type="entry name" value="EPL1"/>
    <property type="match status" value="1"/>
</dbReference>
<evidence type="ECO:0000256" key="2">
    <source>
        <dbReference type="ARBA" id="ARBA00008035"/>
    </source>
</evidence>
<sequence length="1037" mass="114273">MPLVVVSFASGNGWIGGDKGACFSCSLGVAWDGAGVLVVDMGVARRVVRSIVAVDGGLEKEGCLLRPCRVASRSMTSPSLQRHANRYGSSKPSRLRSPSLPPPPSHSPSRIHAMPRILNTPSALRNRNRITNKYRLKIYKGDLETEPYIHEDDDDDKSKSTLAVAGVDQEDANEHHLQAVLSEAARRNQGTQRATRGSSDKKAAPAPAAYIPTPDSTGLVDNYAQLYPCDRWRDPITYVCSSQTVEEAIADGLANEFTYFMDDRDKEWLDKNNEEARGEGTSAQGAVSSTLRASARSSKAKGKEPEQHAPVAITMDELELTMGLFEKITHEKTEHLHLSLNGMEFPPLADYLDVFCAELLPSDFAAFQPPKWVPSPSKMVQIARAVYPHWKERRLEREGHRIMPTLNGDESDLANESYVCFRRREIKSVRKTRAQVTSSDKLQRLQSEFIHPVELATLLLTRESLKAEEARQAQEVWQKRLELVDLKRKYPVFVGDEDLFVDKERPTKRPEPTPRLPGLKIKTPVEPPVPAPRVEPMMRPQARSAMIQSKVDIEVTRQRDHGWEDGISNSYQPTPISLPSRLFRHLSLPDRRPQAMRARRGRGGRIMLDRRSTLDVVSHPRSSRFASSSDADMDDEDARRIEERWRFDSDDVPAAGPEGFDEQDRVLIDDYEPKYLRHTMTLLSEADQQNILNDPVLQFTSNDGREVTKVVGFRLGIPFPRRDPVARGATPMISQHNSAQTASAMAVNGPPIASQMKKLPSVGQPMQQMPRISSNGGMRPPVVASMPSHVSNGMPVQTSPPRLQASPAPASLHAPMSQPHIEQPTPPMNVPGQPEGMVNVARPKSQNQFVNGGPPNGFPMSNGFVNGGQFVPSGANLSLQQMQNIKSAFAAANSPSPDMQQRQMGSPYMQIGVNGAGFALPNGVNMNLKLPPSRSMSNGWTPMRPNSVVNGVDNSGLGLPMNGHHSSLSPSPGHRHAIAVPVRTPSANGMMGMSPHLQHASPPMMHGSPPLMSQSPPRGPMTPMPMSSPMMQPRAFY</sequence>
<evidence type="ECO:0000256" key="4">
    <source>
        <dbReference type="ARBA" id="ARBA00023163"/>
    </source>
</evidence>
<name>A0ABQ0KVI8_MYCCL</name>
<evidence type="ECO:0000256" key="7">
    <source>
        <dbReference type="RuleBase" id="RU361124"/>
    </source>
</evidence>
<dbReference type="Proteomes" id="UP000815677">
    <property type="component" value="Unassembled WGS sequence"/>
</dbReference>
<evidence type="ECO:0000256" key="5">
    <source>
        <dbReference type="ARBA" id="ARBA00023242"/>
    </source>
</evidence>
<organism evidence="10 11">
    <name type="scientific">Mycena chlorophos</name>
    <name type="common">Agaric fungus</name>
    <name type="synonym">Agaricus chlorophos</name>
    <dbReference type="NCBI Taxonomy" id="658473"/>
    <lineage>
        <taxon>Eukaryota</taxon>
        <taxon>Fungi</taxon>
        <taxon>Dikarya</taxon>
        <taxon>Basidiomycota</taxon>
        <taxon>Agaricomycotina</taxon>
        <taxon>Agaricomycetes</taxon>
        <taxon>Agaricomycetidae</taxon>
        <taxon>Agaricales</taxon>
        <taxon>Marasmiineae</taxon>
        <taxon>Mycenaceae</taxon>
        <taxon>Mycena</taxon>
    </lineage>
</organism>
<feature type="region of interest" description="Disordered" evidence="8">
    <location>
        <begin position="985"/>
        <end position="1037"/>
    </location>
</feature>